<gene>
    <name evidence="3" type="ORF">SAMD00020551_4643</name>
</gene>
<evidence type="ECO:0000313" key="4">
    <source>
        <dbReference type="Proteomes" id="UP000031014"/>
    </source>
</evidence>
<evidence type="ECO:0000313" key="3">
    <source>
        <dbReference type="EMBL" id="GAM16431.1"/>
    </source>
</evidence>
<organism evidence="3 4">
    <name type="scientific">Mesobacillus selenatarsenatis (strain DSM 18680 / JCM 14380 / FERM P-15431 / SF-1)</name>
    <dbReference type="NCBI Taxonomy" id="1321606"/>
    <lineage>
        <taxon>Bacteria</taxon>
        <taxon>Bacillati</taxon>
        <taxon>Bacillota</taxon>
        <taxon>Bacilli</taxon>
        <taxon>Bacillales</taxon>
        <taxon>Bacillaceae</taxon>
        <taxon>Mesobacillus</taxon>
    </lineage>
</organism>
<sequence>MPFVKIDDSLSLYYHIKGDGLPVVFLHPFVMGHNVFKYQEALSNRYKTIFFDLAGHGRSSKGNKSISIAGLADDLKKLLDEIGVQKVVLCGYSQGGLVAQEFALKYPERSEALILSGGFSKIDTLIPKLIIKFVQLMVQFAQVSLAAKWQAKFHQCDQEDEKEIFELARRSDAQRSYEYIQSGLQYDSSSQLHKLDIPILLIYGTLEKPMHRYRIPFQKKAPQTQVVYIKGGTHQLPSRSYPEFNAIVDTFLKPLNEKYKRENNKEKEAGLG</sequence>
<dbReference type="PANTHER" id="PTHR43798">
    <property type="entry name" value="MONOACYLGLYCEROL LIPASE"/>
    <property type="match status" value="1"/>
</dbReference>
<keyword evidence="1" id="KW-0378">Hydrolase</keyword>
<dbReference type="InterPro" id="IPR029058">
    <property type="entry name" value="AB_hydrolase_fold"/>
</dbReference>
<dbReference type="PRINTS" id="PR00111">
    <property type="entry name" value="ABHYDROLASE"/>
</dbReference>
<reference evidence="3 4" key="1">
    <citation type="submission" date="2013-06" db="EMBL/GenBank/DDBJ databases">
        <title>Whole genome shotgun sequence of Bacillus selenatarsenatis SF-1.</title>
        <authorList>
            <person name="Kuroda M."/>
            <person name="Sei K."/>
            <person name="Yamashita M."/>
            <person name="Ike M."/>
        </authorList>
    </citation>
    <scope>NUCLEOTIDE SEQUENCE [LARGE SCALE GENOMIC DNA]</scope>
    <source>
        <strain evidence="3 4">SF-1</strain>
    </source>
</reference>
<dbReference type="RefSeq" id="WP_041968030.1">
    <property type="nucleotide sequence ID" value="NZ_BASE01000124.1"/>
</dbReference>
<evidence type="ECO:0000259" key="2">
    <source>
        <dbReference type="Pfam" id="PF00561"/>
    </source>
</evidence>
<dbReference type="AlphaFoldDB" id="A0A0A8XE91"/>
<dbReference type="SUPFAM" id="SSF53474">
    <property type="entry name" value="alpha/beta-Hydrolases"/>
    <property type="match status" value="1"/>
</dbReference>
<dbReference type="Proteomes" id="UP000031014">
    <property type="component" value="Unassembled WGS sequence"/>
</dbReference>
<accession>A0A0A8XE91</accession>
<dbReference type="InterPro" id="IPR000073">
    <property type="entry name" value="AB_hydrolase_1"/>
</dbReference>
<name>A0A0A8XE91_MESS1</name>
<dbReference type="OrthoDB" id="9805423at2"/>
<evidence type="ECO:0000256" key="1">
    <source>
        <dbReference type="ARBA" id="ARBA00022801"/>
    </source>
</evidence>
<comment type="caution">
    <text evidence="3">The sequence shown here is derived from an EMBL/GenBank/DDBJ whole genome shotgun (WGS) entry which is preliminary data.</text>
</comment>
<dbReference type="EMBL" id="BASE01000124">
    <property type="protein sequence ID" value="GAM16431.1"/>
    <property type="molecule type" value="Genomic_DNA"/>
</dbReference>
<dbReference type="Pfam" id="PF00561">
    <property type="entry name" value="Abhydrolase_1"/>
    <property type="match status" value="1"/>
</dbReference>
<dbReference type="GO" id="GO:0016020">
    <property type="term" value="C:membrane"/>
    <property type="evidence" value="ECO:0007669"/>
    <property type="project" value="TreeGrafter"/>
</dbReference>
<dbReference type="InterPro" id="IPR050266">
    <property type="entry name" value="AB_hydrolase_sf"/>
</dbReference>
<keyword evidence="4" id="KW-1185">Reference proteome</keyword>
<dbReference type="STRING" id="1321606.SAMD00020551_4643"/>
<feature type="domain" description="AB hydrolase-1" evidence="2">
    <location>
        <begin position="22"/>
        <end position="232"/>
    </location>
</feature>
<dbReference type="Gene3D" id="3.40.50.1820">
    <property type="entry name" value="alpha/beta hydrolase"/>
    <property type="match status" value="1"/>
</dbReference>
<proteinExistence type="predicted"/>
<protein>
    <recommendedName>
        <fullName evidence="2">AB hydrolase-1 domain-containing protein</fullName>
    </recommendedName>
</protein>
<dbReference type="GO" id="GO:0016787">
    <property type="term" value="F:hydrolase activity"/>
    <property type="evidence" value="ECO:0007669"/>
    <property type="project" value="UniProtKB-KW"/>
</dbReference>
<dbReference type="PANTHER" id="PTHR43798:SF31">
    <property type="entry name" value="AB HYDROLASE SUPERFAMILY PROTEIN YCLE"/>
    <property type="match status" value="1"/>
</dbReference>